<dbReference type="Gene3D" id="1.10.260.40">
    <property type="entry name" value="lambda repressor-like DNA-binding domains"/>
    <property type="match status" value="1"/>
</dbReference>
<gene>
    <name evidence="3" type="ORF">Lpp14_13999</name>
</gene>
<dbReference type="EMBL" id="ANJZ01000346">
    <property type="protein sequence ID" value="EPC59467.1"/>
    <property type="molecule type" value="Genomic_DNA"/>
</dbReference>
<dbReference type="Proteomes" id="UP000014264">
    <property type="component" value="Unassembled WGS sequence"/>
</dbReference>
<evidence type="ECO:0000313" key="3">
    <source>
        <dbReference type="EMBL" id="EPC59467.1"/>
    </source>
</evidence>
<reference evidence="3 4" key="1">
    <citation type="journal article" date="2013" name="PLoS ONE">
        <title>Lactobacillus paracasei comparative genomics: towards species pan-genome definition and exploitation of diversity.</title>
        <authorList>
            <person name="Smokvina T."/>
            <person name="Wels M."/>
            <person name="Polka J."/>
            <person name="Chervaux C."/>
            <person name="Brisse S."/>
            <person name="Boekhorst J."/>
            <person name="van Hylckama Vlieg J.E."/>
            <person name="Siezen R.J."/>
        </authorList>
    </citation>
    <scope>NUCLEOTIDE SEQUENCE [LARGE SCALE GENOMIC DNA]</scope>
    <source>
        <strain evidence="3 4">Lpp14</strain>
    </source>
</reference>
<dbReference type="InterPro" id="IPR010982">
    <property type="entry name" value="Lambda_DNA-bd_dom_sf"/>
</dbReference>
<dbReference type="AlphaFoldDB" id="A0A829GMG4"/>
<proteinExistence type="inferred from homology"/>
<dbReference type="InterPro" id="IPR052345">
    <property type="entry name" value="Rad_response_metalloprotease"/>
</dbReference>
<comment type="similarity">
    <text evidence="1">Belongs to the short-chain fatty acyl-CoA assimilation regulator (ScfR) family.</text>
</comment>
<dbReference type="GO" id="GO:0003677">
    <property type="term" value="F:DNA binding"/>
    <property type="evidence" value="ECO:0007669"/>
    <property type="project" value="InterPro"/>
</dbReference>
<comment type="caution">
    <text evidence="3">The sequence shown here is derived from an EMBL/GenBank/DDBJ whole genome shotgun (WGS) entry which is preliminary data.</text>
</comment>
<dbReference type="PROSITE" id="PS50943">
    <property type="entry name" value="HTH_CROC1"/>
    <property type="match status" value="1"/>
</dbReference>
<protein>
    <submittedName>
        <fullName evidence="3">Zinc metallopeptidase</fullName>
    </submittedName>
</protein>
<dbReference type="Pfam" id="PF01381">
    <property type="entry name" value="HTH_3"/>
    <property type="match status" value="1"/>
</dbReference>
<accession>A0A829GMG4</accession>
<dbReference type="PANTHER" id="PTHR43236:SF1">
    <property type="entry name" value="BLL7220 PROTEIN"/>
    <property type="match status" value="1"/>
</dbReference>
<dbReference type="SUPFAM" id="SSF47413">
    <property type="entry name" value="lambda repressor-like DNA-binding domains"/>
    <property type="match status" value="1"/>
</dbReference>
<feature type="domain" description="HTH cro/C1-type" evidence="2">
    <location>
        <begin position="11"/>
        <end position="65"/>
    </location>
</feature>
<dbReference type="Gene3D" id="1.10.10.2910">
    <property type="match status" value="1"/>
</dbReference>
<name>A0A829GMG4_LACPA</name>
<dbReference type="InterPro" id="IPR010359">
    <property type="entry name" value="IrrE_HExxH"/>
</dbReference>
<dbReference type="SMART" id="SM00530">
    <property type="entry name" value="HTH_XRE"/>
    <property type="match status" value="1"/>
</dbReference>
<evidence type="ECO:0000313" key="4">
    <source>
        <dbReference type="Proteomes" id="UP000014264"/>
    </source>
</evidence>
<organism evidence="3 4">
    <name type="scientific">Lacticaseibacillus paracasei subsp. paracasei Lpp14</name>
    <dbReference type="NCBI Taxonomy" id="1256204"/>
    <lineage>
        <taxon>Bacteria</taxon>
        <taxon>Bacillati</taxon>
        <taxon>Bacillota</taxon>
        <taxon>Bacilli</taxon>
        <taxon>Lactobacillales</taxon>
        <taxon>Lactobacillaceae</taxon>
        <taxon>Lacticaseibacillus</taxon>
    </lineage>
</organism>
<dbReference type="CDD" id="cd00093">
    <property type="entry name" value="HTH_XRE"/>
    <property type="match status" value="1"/>
</dbReference>
<evidence type="ECO:0000256" key="1">
    <source>
        <dbReference type="ARBA" id="ARBA00007227"/>
    </source>
</evidence>
<dbReference type="PANTHER" id="PTHR43236">
    <property type="entry name" value="ANTITOXIN HIGA1"/>
    <property type="match status" value="1"/>
</dbReference>
<evidence type="ECO:0000259" key="2">
    <source>
        <dbReference type="PROSITE" id="PS50943"/>
    </source>
</evidence>
<dbReference type="InterPro" id="IPR001387">
    <property type="entry name" value="Cro/C1-type_HTH"/>
</dbReference>
<sequence length="375" mass="42111">MTEAKFNPGQLKKARLMRGYTMADLANMTSVSRQSISKYEMGNSTPRGENLFKLASALKFPISFFSKPNSEVPMGAVFFRSQAASTNKLRNMQTIRLDFAAEIVGYISRFIKLPKLNIPTPLEKPVAAITEEDIRQMANSLRTLWALGNGPISDLTNAMEANGIVVAETSMHSNKMDAVSTWANGRPLVALTDNDESAARRRFNLAHELGHILLHSAVENIFELDSTKYKKGLERQAHFFASSLLLPDESFSDFLLSTDISGFLEAKKYWNVSLSALIFKANALHLLNENQYLYLQKKISRNHWRKTEPFDDQQVKEHPEIFKSALMMLLEAGIISKSQIISDLGFPEEELEAIFGVSFKNSGKISKKPVLKILK</sequence>
<dbReference type="Pfam" id="PF06114">
    <property type="entry name" value="Peptidase_M78"/>
    <property type="match status" value="1"/>
</dbReference>